<dbReference type="Pfam" id="PF13649">
    <property type="entry name" value="Methyltransf_25"/>
    <property type="match status" value="1"/>
</dbReference>
<dbReference type="AlphaFoldDB" id="A0A8J4EC60"/>
<comment type="caution">
    <text evidence="2">The sequence shown here is derived from an EMBL/GenBank/DDBJ whole genome shotgun (WGS) entry which is preliminary data.</text>
</comment>
<dbReference type="Proteomes" id="UP000635606">
    <property type="component" value="Unassembled WGS sequence"/>
</dbReference>
<dbReference type="EMBL" id="BOPH01000018">
    <property type="protein sequence ID" value="GIJ66537.1"/>
    <property type="molecule type" value="Genomic_DNA"/>
</dbReference>
<evidence type="ECO:0000313" key="3">
    <source>
        <dbReference type="Proteomes" id="UP000635606"/>
    </source>
</evidence>
<proteinExistence type="predicted"/>
<dbReference type="InterPro" id="IPR029063">
    <property type="entry name" value="SAM-dependent_MTases_sf"/>
</dbReference>
<gene>
    <name evidence="2" type="ORF">Voc01_014540</name>
</gene>
<dbReference type="Gene3D" id="3.40.50.150">
    <property type="entry name" value="Vaccinia Virus protein VP39"/>
    <property type="match status" value="1"/>
</dbReference>
<keyword evidence="3" id="KW-1185">Reference proteome</keyword>
<dbReference type="SUPFAM" id="SSF53335">
    <property type="entry name" value="S-adenosyl-L-methionine-dependent methyltransferases"/>
    <property type="match status" value="1"/>
</dbReference>
<evidence type="ECO:0000259" key="1">
    <source>
        <dbReference type="Pfam" id="PF13649"/>
    </source>
</evidence>
<organism evidence="2 3">
    <name type="scientific">Virgisporangium ochraceum</name>
    <dbReference type="NCBI Taxonomy" id="65505"/>
    <lineage>
        <taxon>Bacteria</taxon>
        <taxon>Bacillati</taxon>
        <taxon>Actinomycetota</taxon>
        <taxon>Actinomycetes</taxon>
        <taxon>Micromonosporales</taxon>
        <taxon>Micromonosporaceae</taxon>
        <taxon>Virgisporangium</taxon>
    </lineage>
</organism>
<sequence length="247" mass="27436">MSTKTTLAAYLPEGARKWVNARRLRSMRSRNSRRSVEEVFADVYANGRWGGGGPGFNSGTGSRGEAAVTYAAYVKELLDINGPLCVVDVGCGDFEVASAFVDSAYEYIGLDVVPPLIERNRALYGSDSVDFRRLDATAADLPDGDLCLIRQVLQHLSNEQIDRILWQCRHYPAVLVTEHWPAPELAREPNVDKAHGPDTRLDSGSWVDIRQPPFSCRNVTEVLCVPVSAPQFHPGETIRTFLWRPYG</sequence>
<name>A0A8J4EC60_9ACTN</name>
<accession>A0A8J4EC60</accession>
<dbReference type="CDD" id="cd02440">
    <property type="entry name" value="AdoMet_MTases"/>
    <property type="match status" value="1"/>
</dbReference>
<feature type="domain" description="Methyltransferase" evidence="1">
    <location>
        <begin position="86"/>
        <end position="169"/>
    </location>
</feature>
<protein>
    <recommendedName>
        <fullName evidence="1">Methyltransferase domain-containing protein</fullName>
    </recommendedName>
</protein>
<evidence type="ECO:0000313" key="2">
    <source>
        <dbReference type="EMBL" id="GIJ66537.1"/>
    </source>
</evidence>
<dbReference type="RefSeq" id="WP_203926499.1">
    <property type="nucleotide sequence ID" value="NZ_BOPH01000018.1"/>
</dbReference>
<reference evidence="2" key="1">
    <citation type="submission" date="2021-01" db="EMBL/GenBank/DDBJ databases">
        <title>Whole genome shotgun sequence of Virgisporangium ochraceum NBRC 16418.</title>
        <authorList>
            <person name="Komaki H."/>
            <person name="Tamura T."/>
        </authorList>
    </citation>
    <scope>NUCLEOTIDE SEQUENCE</scope>
    <source>
        <strain evidence="2">NBRC 16418</strain>
    </source>
</reference>
<dbReference type="InterPro" id="IPR041698">
    <property type="entry name" value="Methyltransf_25"/>
</dbReference>